<proteinExistence type="inferred from homology"/>
<keyword evidence="9" id="KW-1185">Reference proteome</keyword>
<keyword evidence="4 6" id="KW-1133">Transmembrane helix</keyword>
<dbReference type="InterPro" id="IPR000620">
    <property type="entry name" value="EamA_dom"/>
</dbReference>
<dbReference type="InterPro" id="IPR037185">
    <property type="entry name" value="EmrE-like"/>
</dbReference>
<feature type="transmembrane region" description="Helical" evidence="6">
    <location>
        <begin position="329"/>
        <end position="347"/>
    </location>
</feature>
<dbReference type="Proteomes" id="UP001207654">
    <property type="component" value="Unassembled WGS sequence"/>
</dbReference>
<sequence length="379" mass="39435">MTSKSLIAGEEPAGLALAQGALWTYLPRMGGMMLSCCEGTVWLTREGDREDHVLRPGDALQVEGHGRVVVQALRPARLCFAPMPRSESAQTMEGLLLGALGVVAFSLTLPATRVAVPELGSTMVGLGRALVAALLAGLLLAVRRERIPERRHWPRLALVAGGVVVGFPLLSALALRHMPASHSAVLVGLLPAATAVAAVFRARERPSWGFWLSALAGLGCVLGFALAQGAGRPTGADGLVLLAVAAAAVGYAEGAVLARELGSWRVICWALVLAAPFLAPVVALSVGPEVLSASPRAWLGMGYVSAVSMFLGFFAWYRGLALGGVARISQLQLAQPLLTLMWCALLLGEPVGHGTLGAAVLVLMCVFAGVRSRVRRAGA</sequence>
<dbReference type="InterPro" id="IPR021317">
    <property type="entry name" value="DUF2917"/>
</dbReference>
<accession>A0ABT4ALY8</accession>
<dbReference type="EMBL" id="JAPNKA010000001">
    <property type="protein sequence ID" value="MCY1082703.1"/>
    <property type="molecule type" value="Genomic_DNA"/>
</dbReference>
<reference evidence="8 9" key="1">
    <citation type="submission" date="2022-11" db="EMBL/GenBank/DDBJ databases">
        <title>Minimal conservation of predation-associated metabolite biosynthetic gene clusters underscores biosynthetic potential of Myxococcota including descriptions for ten novel species: Archangium lansinium sp. nov., Myxococcus landrumus sp. nov., Nannocystis bai.</title>
        <authorList>
            <person name="Ahearne A."/>
            <person name="Stevens C."/>
            <person name="Phillips K."/>
        </authorList>
    </citation>
    <scope>NUCLEOTIDE SEQUENCE [LARGE SCALE GENOMIC DNA]</scope>
    <source>
        <strain evidence="8 9">MIWBW</strain>
    </source>
</reference>
<dbReference type="PANTHER" id="PTHR32322:SF2">
    <property type="entry name" value="EAMA DOMAIN-CONTAINING PROTEIN"/>
    <property type="match status" value="1"/>
</dbReference>
<dbReference type="Pfam" id="PF00892">
    <property type="entry name" value="EamA"/>
    <property type="match status" value="2"/>
</dbReference>
<evidence type="ECO:0000313" key="9">
    <source>
        <dbReference type="Proteomes" id="UP001207654"/>
    </source>
</evidence>
<feature type="transmembrane region" description="Helical" evidence="6">
    <location>
        <begin position="180"/>
        <end position="200"/>
    </location>
</feature>
<keyword evidence="3 6" id="KW-0812">Transmembrane</keyword>
<comment type="caution">
    <text evidence="8">The sequence shown here is derived from an EMBL/GenBank/DDBJ whole genome shotgun (WGS) entry which is preliminary data.</text>
</comment>
<evidence type="ECO:0000256" key="5">
    <source>
        <dbReference type="ARBA" id="ARBA00023136"/>
    </source>
</evidence>
<organism evidence="8 9">
    <name type="scientific">Archangium lansingense</name>
    <dbReference type="NCBI Taxonomy" id="2995310"/>
    <lineage>
        <taxon>Bacteria</taxon>
        <taxon>Pseudomonadati</taxon>
        <taxon>Myxococcota</taxon>
        <taxon>Myxococcia</taxon>
        <taxon>Myxococcales</taxon>
        <taxon>Cystobacterineae</taxon>
        <taxon>Archangiaceae</taxon>
        <taxon>Archangium</taxon>
    </lineage>
</organism>
<feature type="domain" description="EamA" evidence="7">
    <location>
        <begin position="94"/>
        <end position="222"/>
    </location>
</feature>
<dbReference type="RefSeq" id="WP_267541261.1">
    <property type="nucleotide sequence ID" value="NZ_JAPNKA010000001.1"/>
</dbReference>
<dbReference type="PANTHER" id="PTHR32322">
    <property type="entry name" value="INNER MEMBRANE TRANSPORTER"/>
    <property type="match status" value="1"/>
</dbReference>
<evidence type="ECO:0000259" key="7">
    <source>
        <dbReference type="Pfam" id="PF00892"/>
    </source>
</evidence>
<comment type="similarity">
    <text evidence="2">Belongs to the EamA transporter family.</text>
</comment>
<protein>
    <submittedName>
        <fullName evidence="8">EamA family transporter</fullName>
    </submittedName>
</protein>
<evidence type="ECO:0000256" key="2">
    <source>
        <dbReference type="ARBA" id="ARBA00007362"/>
    </source>
</evidence>
<evidence type="ECO:0000256" key="6">
    <source>
        <dbReference type="SAM" id="Phobius"/>
    </source>
</evidence>
<comment type="subcellular location">
    <subcellularLocation>
        <location evidence="1">Membrane</location>
        <topology evidence="1">Multi-pass membrane protein</topology>
    </subcellularLocation>
</comment>
<gene>
    <name evidence="8" type="ORF">OV287_50460</name>
</gene>
<dbReference type="InterPro" id="IPR050638">
    <property type="entry name" value="AA-Vitamin_Transporters"/>
</dbReference>
<feature type="domain" description="EamA" evidence="7">
    <location>
        <begin position="238"/>
        <end position="366"/>
    </location>
</feature>
<feature type="transmembrane region" description="Helical" evidence="6">
    <location>
        <begin position="266"/>
        <end position="286"/>
    </location>
</feature>
<feature type="transmembrane region" description="Helical" evidence="6">
    <location>
        <begin position="298"/>
        <end position="317"/>
    </location>
</feature>
<name>A0ABT4ALY8_9BACT</name>
<evidence type="ECO:0000256" key="3">
    <source>
        <dbReference type="ARBA" id="ARBA00022692"/>
    </source>
</evidence>
<evidence type="ECO:0000256" key="1">
    <source>
        <dbReference type="ARBA" id="ARBA00004141"/>
    </source>
</evidence>
<feature type="transmembrane region" description="Helical" evidence="6">
    <location>
        <begin position="95"/>
        <end position="116"/>
    </location>
</feature>
<evidence type="ECO:0000313" key="8">
    <source>
        <dbReference type="EMBL" id="MCY1082703.1"/>
    </source>
</evidence>
<feature type="transmembrane region" description="Helical" evidence="6">
    <location>
        <begin position="153"/>
        <end position="174"/>
    </location>
</feature>
<feature type="transmembrane region" description="Helical" evidence="6">
    <location>
        <begin position="353"/>
        <end position="370"/>
    </location>
</feature>
<dbReference type="SUPFAM" id="SSF103481">
    <property type="entry name" value="Multidrug resistance efflux transporter EmrE"/>
    <property type="match status" value="2"/>
</dbReference>
<feature type="transmembrane region" description="Helical" evidence="6">
    <location>
        <begin position="239"/>
        <end position="259"/>
    </location>
</feature>
<feature type="transmembrane region" description="Helical" evidence="6">
    <location>
        <begin position="122"/>
        <end position="141"/>
    </location>
</feature>
<keyword evidence="5 6" id="KW-0472">Membrane</keyword>
<feature type="transmembrane region" description="Helical" evidence="6">
    <location>
        <begin position="207"/>
        <end position="227"/>
    </location>
</feature>
<dbReference type="Pfam" id="PF11142">
    <property type="entry name" value="DUF2917"/>
    <property type="match status" value="1"/>
</dbReference>
<evidence type="ECO:0000256" key="4">
    <source>
        <dbReference type="ARBA" id="ARBA00022989"/>
    </source>
</evidence>